<dbReference type="EMBL" id="WINI01000001">
    <property type="protein sequence ID" value="MQR00130.1"/>
    <property type="molecule type" value="Genomic_DNA"/>
</dbReference>
<organism evidence="26 27">
    <name type="scientific">Glaciimonas soli</name>
    <dbReference type="NCBI Taxonomy" id="2590999"/>
    <lineage>
        <taxon>Bacteria</taxon>
        <taxon>Pseudomonadati</taxon>
        <taxon>Pseudomonadota</taxon>
        <taxon>Betaproteobacteria</taxon>
        <taxon>Burkholderiales</taxon>
        <taxon>Oxalobacteraceae</taxon>
        <taxon>Glaciimonas</taxon>
    </lineage>
</organism>
<dbReference type="Pfam" id="PF02518">
    <property type="entry name" value="HATPase_c"/>
    <property type="match status" value="1"/>
</dbReference>
<dbReference type="InterPro" id="IPR013767">
    <property type="entry name" value="PAS_fold"/>
</dbReference>
<keyword evidence="11" id="KW-0547">Nucleotide-binding</keyword>
<keyword evidence="12 20" id="KW-1133">Transmembrane helix</keyword>
<name>A0A843YMJ0_9BURK</name>
<dbReference type="Pfam" id="PF00989">
    <property type="entry name" value="PAS"/>
    <property type="match status" value="1"/>
</dbReference>
<dbReference type="OrthoDB" id="567977at2"/>
<dbReference type="GO" id="GO:0000155">
    <property type="term" value="F:phosphorelay sensor kinase activity"/>
    <property type="evidence" value="ECO:0007669"/>
    <property type="project" value="InterPro"/>
</dbReference>
<dbReference type="GO" id="GO:0006355">
    <property type="term" value="P:regulation of DNA-templated transcription"/>
    <property type="evidence" value="ECO:0007669"/>
    <property type="project" value="InterPro"/>
</dbReference>
<dbReference type="SUPFAM" id="SSF55785">
    <property type="entry name" value="PYP-like sensor domain (PAS domain)"/>
    <property type="match status" value="1"/>
</dbReference>
<dbReference type="CDD" id="cd00082">
    <property type="entry name" value="HisKA"/>
    <property type="match status" value="1"/>
</dbReference>
<dbReference type="Gene3D" id="3.40.50.2300">
    <property type="match status" value="1"/>
</dbReference>
<evidence type="ECO:0000256" key="4">
    <source>
        <dbReference type="ARBA" id="ARBA00022475"/>
    </source>
</evidence>
<keyword evidence="13" id="KW-0902">Two-component regulatory system</keyword>
<keyword evidence="9 21" id="KW-0732">Signal</keyword>
<evidence type="ECO:0000259" key="25">
    <source>
        <dbReference type="PROSITE" id="PS50894"/>
    </source>
</evidence>
<dbReference type="Gene3D" id="1.20.120.160">
    <property type="entry name" value="HPT domain"/>
    <property type="match status" value="1"/>
</dbReference>
<evidence type="ECO:0000256" key="15">
    <source>
        <dbReference type="ARBA" id="ARBA00023136"/>
    </source>
</evidence>
<dbReference type="GO" id="GO:0009927">
    <property type="term" value="F:histidine phosphotransfer kinase activity"/>
    <property type="evidence" value="ECO:0007669"/>
    <property type="project" value="TreeGrafter"/>
</dbReference>
<evidence type="ECO:0000256" key="14">
    <source>
        <dbReference type="ARBA" id="ARBA00023026"/>
    </source>
</evidence>
<dbReference type="Pfam" id="PF00512">
    <property type="entry name" value="HisKA"/>
    <property type="match status" value="1"/>
</dbReference>
<dbReference type="InterPro" id="IPR004358">
    <property type="entry name" value="Sig_transdc_His_kin-like_C"/>
</dbReference>
<evidence type="ECO:0000256" key="13">
    <source>
        <dbReference type="ARBA" id="ARBA00023012"/>
    </source>
</evidence>
<reference evidence="26 27" key="1">
    <citation type="submission" date="2019-10" db="EMBL/GenBank/DDBJ databases">
        <title>Glaciimonas soli sp. nov., a psychrophilic bacterium isolated from the forest soil of a high elevation mountain in Taiwan.</title>
        <authorList>
            <person name="Wang L.-T."/>
            <person name="Shieh W.Y."/>
        </authorList>
    </citation>
    <scope>NUCLEOTIDE SEQUENCE [LARGE SCALE GENOMIC DNA]</scope>
    <source>
        <strain evidence="26 27">GS1</strain>
    </source>
</reference>
<comment type="subcellular location">
    <subcellularLocation>
        <location evidence="2">Cell inner membrane</location>
        <topology evidence="2">Multi-pass membrane protein</topology>
    </subcellularLocation>
</comment>
<evidence type="ECO:0000256" key="9">
    <source>
        <dbReference type="ARBA" id="ARBA00022729"/>
    </source>
</evidence>
<accession>A0A843YMJ0</accession>
<dbReference type="Pfam" id="PF00072">
    <property type="entry name" value="Response_reg"/>
    <property type="match status" value="1"/>
</dbReference>
<keyword evidence="15 20" id="KW-0472">Membrane</keyword>
<dbReference type="Proteomes" id="UP000451565">
    <property type="component" value="Unassembled WGS sequence"/>
</dbReference>
<evidence type="ECO:0000256" key="21">
    <source>
        <dbReference type="SAM" id="SignalP"/>
    </source>
</evidence>
<feature type="domain" description="HPt" evidence="25">
    <location>
        <begin position="671"/>
        <end position="765"/>
    </location>
</feature>
<feature type="domain" description="Response regulatory" evidence="23">
    <location>
        <begin position="513"/>
        <end position="632"/>
    </location>
</feature>
<keyword evidence="5" id="KW-0997">Cell inner membrane</keyword>
<dbReference type="CDD" id="cd17546">
    <property type="entry name" value="REC_hyHK_CKI1_RcsC-like"/>
    <property type="match status" value="1"/>
</dbReference>
<evidence type="ECO:0000259" key="24">
    <source>
        <dbReference type="PROSITE" id="PS50112"/>
    </source>
</evidence>
<dbReference type="CDD" id="cd00130">
    <property type="entry name" value="PAS"/>
    <property type="match status" value="1"/>
</dbReference>
<comment type="function">
    <text evidence="16">Member of the two-component regulatory system BvgS/BvgA. Phosphorylates BvgA via a four-step phosphorelay in response to environmental signals.</text>
</comment>
<keyword evidence="27" id="KW-1185">Reference proteome</keyword>
<dbReference type="SMART" id="SM00388">
    <property type="entry name" value="HisKA"/>
    <property type="match status" value="1"/>
</dbReference>
<comment type="caution">
    <text evidence="26">The sequence shown here is derived from an EMBL/GenBank/DDBJ whole genome shotgun (WGS) entry which is preliminary data.</text>
</comment>
<dbReference type="InterPro" id="IPR036097">
    <property type="entry name" value="HisK_dim/P_sf"/>
</dbReference>
<keyword evidence="10" id="KW-0418">Kinase</keyword>
<feature type="modified residue" description="Phosphohistidine" evidence="18">
    <location>
        <position position="710"/>
    </location>
</feature>
<dbReference type="PROSITE" id="PS50109">
    <property type="entry name" value="HIS_KIN"/>
    <property type="match status" value="1"/>
</dbReference>
<dbReference type="SUPFAM" id="SSF47384">
    <property type="entry name" value="Homodimeric domain of signal transducing histidine kinase"/>
    <property type="match status" value="1"/>
</dbReference>
<feature type="domain" description="Histidine kinase" evidence="22">
    <location>
        <begin position="264"/>
        <end position="490"/>
    </location>
</feature>
<comment type="catalytic activity">
    <reaction evidence="1">
        <text>ATP + protein L-histidine = ADP + protein N-phospho-L-histidine.</text>
        <dbReference type="EC" id="2.7.13.3"/>
    </reaction>
</comment>
<evidence type="ECO:0000256" key="17">
    <source>
        <dbReference type="ARBA" id="ARBA00070152"/>
    </source>
</evidence>
<dbReference type="InterPro" id="IPR011006">
    <property type="entry name" value="CheY-like_superfamily"/>
</dbReference>
<dbReference type="SUPFAM" id="SSF55874">
    <property type="entry name" value="ATPase domain of HSP90 chaperone/DNA topoisomerase II/histidine kinase"/>
    <property type="match status" value="1"/>
</dbReference>
<evidence type="ECO:0000313" key="26">
    <source>
        <dbReference type="EMBL" id="MQR00130.1"/>
    </source>
</evidence>
<dbReference type="EC" id="2.7.13.3" evidence="3"/>
<dbReference type="InterPro" id="IPR001789">
    <property type="entry name" value="Sig_transdc_resp-reg_receiver"/>
</dbReference>
<evidence type="ECO:0000256" key="10">
    <source>
        <dbReference type="ARBA" id="ARBA00022777"/>
    </source>
</evidence>
<evidence type="ECO:0000256" key="19">
    <source>
        <dbReference type="PROSITE-ProRule" id="PRU00169"/>
    </source>
</evidence>
<dbReference type="FunFam" id="3.30.565.10:FF:000010">
    <property type="entry name" value="Sensor histidine kinase RcsC"/>
    <property type="match status" value="1"/>
</dbReference>
<dbReference type="NCBIfam" id="TIGR00229">
    <property type="entry name" value="sensory_box"/>
    <property type="match status" value="1"/>
</dbReference>
<dbReference type="PRINTS" id="PR00344">
    <property type="entry name" value="BCTRLSENSOR"/>
</dbReference>
<dbReference type="PROSITE" id="PS50894">
    <property type="entry name" value="HPT"/>
    <property type="match status" value="1"/>
</dbReference>
<protein>
    <recommendedName>
        <fullName evidence="17">Virulence sensor protein BvgS</fullName>
        <ecNumber evidence="3">2.7.13.3</ecNumber>
    </recommendedName>
</protein>
<dbReference type="Gene3D" id="3.30.565.10">
    <property type="entry name" value="Histidine kinase-like ATPase, C-terminal domain"/>
    <property type="match status" value="1"/>
</dbReference>
<dbReference type="InterPro" id="IPR008207">
    <property type="entry name" value="Sig_transdc_His_kin_Hpt_dom"/>
</dbReference>
<dbReference type="InterPro" id="IPR003661">
    <property type="entry name" value="HisK_dim/P_dom"/>
</dbReference>
<evidence type="ECO:0000256" key="18">
    <source>
        <dbReference type="PROSITE-ProRule" id="PRU00110"/>
    </source>
</evidence>
<dbReference type="GO" id="GO:0005886">
    <property type="term" value="C:plasma membrane"/>
    <property type="evidence" value="ECO:0007669"/>
    <property type="project" value="UniProtKB-SubCell"/>
</dbReference>
<evidence type="ECO:0000256" key="2">
    <source>
        <dbReference type="ARBA" id="ARBA00004429"/>
    </source>
</evidence>
<feature type="chain" id="PRO_5032988548" description="Virulence sensor protein BvgS" evidence="21">
    <location>
        <begin position="25"/>
        <end position="767"/>
    </location>
</feature>
<dbReference type="InterPro" id="IPR005467">
    <property type="entry name" value="His_kinase_dom"/>
</dbReference>
<dbReference type="Gene3D" id="3.30.450.20">
    <property type="entry name" value="PAS domain"/>
    <property type="match status" value="1"/>
</dbReference>
<dbReference type="SMART" id="SM00387">
    <property type="entry name" value="HATPase_c"/>
    <property type="match status" value="1"/>
</dbReference>
<dbReference type="CDD" id="cd16922">
    <property type="entry name" value="HATPase_EvgS-ArcB-TorS-like"/>
    <property type="match status" value="1"/>
</dbReference>
<evidence type="ECO:0000256" key="7">
    <source>
        <dbReference type="ARBA" id="ARBA00022679"/>
    </source>
</evidence>
<dbReference type="SUPFAM" id="SSF52172">
    <property type="entry name" value="CheY-like"/>
    <property type="match status" value="1"/>
</dbReference>
<feature type="modified residue" description="4-aspartylphosphate" evidence="19">
    <location>
        <position position="562"/>
    </location>
</feature>
<evidence type="ECO:0000259" key="23">
    <source>
        <dbReference type="PROSITE" id="PS50110"/>
    </source>
</evidence>
<dbReference type="InterPro" id="IPR036890">
    <property type="entry name" value="HATPase_C_sf"/>
</dbReference>
<evidence type="ECO:0000256" key="11">
    <source>
        <dbReference type="ARBA" id="ARBA00022840"/>
    </source>
</evidence>
<keyword evidence="11" id="KW-0067">ATP-binding</keyword>
<evidence type="ECO:0000256" key="20">
    <source>
        <dbReference type="SAM" id="Phobius"/>
    </source>
</evidence>
<dbReference type="InterPro" id="IPR035965">
    <property type="entry name" value="PAS-like_dom_sf"/>
</dbReference>
<keyword evidence="7" id="KW-0808">Transferase</keyword>
<dbReference type="PROSITE" id="PS50112">
    <property type="entry name" value="PAS"/>
    <property type="match status" value="1"/>
</dbReference>
<dbReference type="PANTHER" id="PTHR43047">
    <property type="entry name" value="TWO-COMPONENT HISTIDINE PROTEIN KINASE"/>
    <property type="match status" value="1"/>
</dbReference>
<dbReference type="SMART" id="SM00448">
    <property type="entry name" value="REC"/>
    <property type="match status" value="1"/>
</dbReference>
<keyword evidence="4" id="KW-1003">Cell membrane</keyword>
<dbReference type="InterPro" id="IPR000014">
    <property type="entry name" value="PAS"/>
</dbReference>
<dbReference type="AlphaFoldDB" id="A0A843YMJ0"/>
<feature type="signal peptide" evidence="21">
    <location>
        <begin position="1"/>
        <end position="24"/>
    </location>
</feature>
<evidence type="ECO:0000256" key="1">
    <source>
        <dbReference type="ARBA" id="ARBA00000085"/>
    </source>
</evidence>
<keyword evidence="14" id="KW-0843">Virulence</keyword>
<evidence type="ECO:0000256" key="6">
    <source>
        <dbReference type="ARBA" id="ARBA00022553"/>
    </source>
</evidence>
<feature type="transmembrane region" description="Helical" evidence="20">
    <location>
        <begin position="90"/>
        <end position="110"/>
    </location>
</feature>
<evidence type="ECO:0000256" key="8">
    <source>
        <dbReference type="ARBA" id="ARBA00022692"/>
    </source>
</evidence>
<evidence type="ECO:0000256" key="12">
    <source>
        <dbReference type="ARBA" id="ARBA00022989"/>
    </source>
</evidence>
<dbReference type="InterPro" id="IPR036641">
    <property type="entry name" value="HPT_dom_sf"/>
</dbReference>
<dbReference type="Gene3D" id="1.10.287.130">
    <property type="match status" value="1"/>
</dbReference>
<evidence type="ECO:0000313" key="27">
    <source>
        <dbReference type="Proteomes" id="UP000451565"/>
    </source>
</evidence>
<dbReference type="PROSITE" id="PS50110">
    <property type="entry name" value="RESPONSE_REGULATORY"/>
    <property type="match status" value="1"/>
</dbReference>
<dbReference type="InterPro" id="IPR003594">
    <property type="entry name" value="HATPase_dom"/>
</dbReference>
<evidence type="ECO:0000256" key="5">
    <source>
        <dbReference type="ARBA" id="ARBA00022519"/>
    </source>
</evidence>
<proteinExistence type="predicted"/>
<feature type="domain" description="PAS" evidence="24">
    <location>
        <begin position="127"/>
        <end position="175"/>
    </location>
</feature>
<gene>
    <name evidence="26" type="ORF">GEV47_05470</name>
</gene>
<keyword evidence="6 19" id="KW-0597">Phosphoprotein</keyword>
<evidence type="ECO:0000259" key="22">
    <source>
        <dbReference type="PROSITE" id="PS50109"/>
    </source>
</evidence>
<evidence type="ECO:0000256" key="16">
    <source>
        <dbReference type="ARBA" id="ARBA00058004"/>
    </source>
</evidence>
<keyword evidence="8 20" id="KW-0812">Transmembrane</keyword>
<dbReference type="PANTHER" id="PTHR43047:SF72">
    <property type="entry name" value="OSMOSENSING HISTIDINE PROTEIN KINASE SLN1"/>
    <property type="match status" value="1"/>
</dbReference>
<dbReference type="SUPFAM" id="SSF47226">
    <property type="entry name" value="Histidine-containing phosphotransfer domain, HPT domain"/>
    <property type="match status" value="1"/>
</dbReference>
<evidence type="ECO:0000256" key="3">
    <source>
        <dbReference type="ARBA" id="ARBA00012438"/>
    </source>
</evidence>
<sequence>MRAFAICLWCVGLLICVCGANVNASESSAISCDDKRSVKEIVDISYTDQSAFVKHLNDFRALQDTVGMALGTREIPDSQGPEWESYRKEAYFLICIILLLLAFLPWNAYLWHQIGRRKIVERALSDQLEFMRVLIDDTPHPIYVRDINARLISCNRSYLAVFDATLAQMLGKTLVESGVFDAATADQFQKKFGGALVHGSPVISEGEFIVNGRSYTISYWHCPYRDSLGNVMGIIGGWVDITELHLAKEQADEASRAKSTFLATMSHEIRTPMSAIIGMLELILKRSEQGHWERSSIEVAYDSAQTLLELIGGILDIAKIESGKFELALHRADLRQLVESVTRLFDGLARQKGLRLRVFIDPEIVRDVLIDSVRFNQVLSNLISNAIKFTSKGQVTIKLSGAIESDNKSKELLHVTLSVEDTGQGISLADQRKLFAPFSQIHTAENNQNGGTGLGLMISRKLVELMGGTLLLKSEVNLGTEIHVNLTLLTLESITEKIIEVAPQNVSEQLALRVLVVDDNRPNRLVLRQQLIFLGHLVSEAENGEEALLRWNSETFDLIITDCNMPVMNGYLLAQQIRQREQEQGLIPCLIVGLTANALPEELQHCQDAGMNDCLFKPILLHDLHRCLIKSQALAKNAGMPPDKERVSALPQNHTEISFDPDALNTLTGGDQQLVKSLMAELRISNRNDMLAIADALRIGNWQRISELAHKVRGTATLIRADVLSRLCLDLELCHIPPVEGKQIGEKVAALSCEVLRVDAYLSSASR</sequence>